<organism evidence="3 4">
    <name type="scientific">Luteipulveratus halotolerans</name>
    <dbReference type="NCBI Taxonomy" id="1631356"/>
    <lineage>
        <taxon>Bacteria</taxon>
        <taxon>Bacillati</taxon>
        <taxon>Actinomycetota</taxon>
        <taxon>Actinomycetes</taxon>
        <taxon>Micrococcales</taxon>
        <taxon>Dermacoccaceae</taxon>
        <taxon>Luteipulveratus</taxon>
    </lineage>
</organism>
<keyword evidence="4" id="KW-1185">Reference proteome</keyword>
<feature type="region of interest" description="Disordered" evidence="1">
    <location>
        <begin position="85"/>
        <end position="104"/>
    </location>
</feature>
<evidence type="ECO:0000313" key="4">
    <source>
        <dbReference type="Proteomes" id="UP000037397"/>
    </source>
</evidence>
<evidence type="ECO:0000256" key="2">
    <source>
        <dbReference type="SAM" id="Phobius"/>
    </source>
</evidence>
<evidence type="ECO:0000256" key="1">
    <source>
        <dbReference type="SAM" id="MobiDB-lite"/>
    </source>
</evidence>
<accession>A0A0L6CKS1</accession>
<dbReference type="AlphaFoldDB" id="A0A0L6CKS1"/>
<proteinExistence type="predicted"/>
<protein>
    <submittedName>
        <fullName evidence="3">Uncharacterized protein</fullName>
    </submittedName>
</protein>
<keyword evidence="2" id="KW-0472">Membrane</keyword>
<name>A0A0L6CKS1_9MICO</name>
<keyword evidence="2" id="KW-0812">Transmembrane</keyword>
<reference evidence="4" key="1">
    <citation type="submission" date="2015-03" db="EMBL/GenBank/DDBJ databases">
        <title>Luteipulveratus halotolerans sp. nov., a novel actinobacterium (Dermacoccaceae) from Sarawak, Malaysia.</title>
        <authorList>
            <person name="Juboi H."/>
            <person name="Basik A."/>
            <person name="Shamsul S.S."/>
            <person name="Arnold P."/>
            <person name="Schmitt E.K."/>
            <person name="Sanglier J.-J."/>
            <person name="Yeo T."/>
        </authorList>
    </citation>
    <scope>NUCLEOTIDE SEQUENCE [LARGE SCALE GENOMIC DNA]</scope>
    <source>
        <strain evidence="4">C296001</strain>
    </source>
</reference>
<comment type="caution">
    <text evidence="3">The sequence shown here is derived from an EMBL/GenBank/DDBJ whole genome shotgun (WGS) entry which is preliminary data.</text>
</comment>
<evidence type="ECO:0000313" key="3">
    <source>
        <dbReference type="EMBL" id="KNX38113.1"/>
    </source>
</evidence>
<sequence length="146" mass="16275">MSPEAWTYLGVLTTAIVGLVGVAWKARGDARTARGQAVEARDQAAASARKTDADATAVLTRAAAALVKPLEERIGEQDRRIEKLEADLNKERGHSRNQDRRLDSMSRQLQRFRTAWADLIARWSEVRLLTEPPPMPVDDNPDDTTR</sequence>
<keyword evidence="2" id="KW-1133">Transmembrane helix</keyword>
<dbReference type="RefSeq" id="WP_050670532.1">
    <property type="nucleotide sequence ID" value="NZ_LAIR01000002.1"/>
</dbReference>
<dbReference type="Proteomes" id="UP000037397">
    <property type="component" value="Unassembled WGS sequence"/>
</dbReference>
<gene>
    <name evidence="3" type="ORF">VV01_14720</name>
</gene>
<dbReference type="STRING" id="1631356.VV01_14720"/>
<dbReference type="EMBL" id="LAIR01000002">
    <property type="protein sequence ID" value="KNX38113.1"/>
    <property type="molecule type" value="Genomic_DNA"/>
</dbReference>
<feature type="transmembrane region" description="Helical" evidence="2">
    <location>
        <begin position="6"/>
        <end position="24"/>
    </location>
</feature>